<sequence length="305" mass="35113">MKLKEFAKVTIDGDVGVVYERPHAIKFEEPDSYIFVREEDGYAALVSHRPWYHESPWCLVTGHFHPNDTACLKRVLVNDIQQFLLDVPFGYTIMNEQLFIGVKDEETFLIDGEEVKFENLVDDLMNNVFWEDEEAVEGLAGFTLAPSTRKKAMELGARDSASSMLYDTENDAEELAYIPIPCRSQIIVIKDKKRILMDTEKGIYKEIDKGEATELLAEGLVKENLRLLDRNMNGEFTIPQRELSCWVNPQAKGEVKISFEEDDFVHFEYEGNEGDVDSFYIPEMNQEMLNVLLKACFKRHLAQFG</sequence>
<dbReference type="Proteomes" id="UP000617979">
    <property type="component" value="Unassembled WGS sequence"/>
</dbReference>
<protein>
    <submittedName>
        <fullName evidence="1">Uncharacterized protein</fullName>
    </submittedName>
</protein>
<proteinExistence type="predicted"/>
<dbReference type="EMBL" id="BMEX01000020">
    <property type="protein sequence ID" value="GGA56200.1"/>
    <property type="molecule type" value="Genomic_DNA"/>
</dbReference>
<reference evidence="2" key="1">
    <citation type="journal article" date="2019" name="Int. J. Syst. Evol. Microbiol.">
        <title>The Global Catalogue of Microorganisms (GCM) 10K type strain sequencing project: providing services to taxonomists for standard genome sequencing and annotation.</title>
        <authorList>
            <consortium name="The Broad Institute Genomics Platform"/>
            <consortium name="The Broad Institute Genome Sequencing Center for Infectious Disease"/>
            <person name="Wu L."/>
            <person name="Ma J."/>
        </authorList>
    </citation>
    <scope>NUCLEOTIDE SEQUENCE [LARGE SCALE GENOMIC DNA]</scope>
    <source>
        <strain evidence="2">CGMCC 1.12404</strain>
    </source>
</reference>
<comment type="caution">
    <text evidence="1">The sequence shown here is derived from an EMBL/GenBank/DDBJ whole genome shotgun (WGS) entry which is preliminary data.</text>
</comment>
<evidence type="ECO:0000313" key="1">
    <source>
        <dbReference type="EMBL" id="GGA56200.1"/>
    </source>
</evidence>
<accession>A0ABQ1H443</accession>
<dbReference type="RefSeq" id="WP_188433496.1">
    <property type="nucleotide sequence ID" value="NZ_BMEX01000020.1"/>
</dbReference>
<organism evidence="1 2">
    <name type="scientific">Kroppenstedtia guangzhouensis</name>
    <dbReference type="NCBI Taxonomy" id="1274356"/>
    <lineage>
        <taxon>Bacteria</taxon>
        <taxon>Bacillati</taxon>
        <taxon>Bacillota</taxon>
        <taxon>Bacilli</taxon>
        <taxon>Bacillales</taxon>
        <taxon>Thermoactinomycetaceae</taxon>
        <taxon>Kroppenstedtia</taxon>
    </lineage>
</organism>
<evidence type="ECO:0000313" key="2">
    <source>
        <dbReference type="Proteomes" id="UP000617979"/>
    </source>
</evidence>
<gene>
    <name evidence="1" type="ORF">GCM10007416_31730</name>
</gene>
<name>A0ABQ1H443_9BACL</name>
<keyword evidence="2" id="KW-1185">Reference proteome</keyword>